<keyword evidence="4" id="KW-0411">Iron-sulfur</keyword>
<evidence type="ECO:0000256" key="3">
    <source>
        <dbReference type="ARBA" id="ARBA00023004"/>
    </source>
</evidence>
<gene>
    <name evidence="7" type="ORF">niasHS_002200</name>
</gene>
<evidence type="ECO:0000259" key="6">
    <source>
        <dbReference type="SMART" id="SM00704"/>
    </source>
</evidence>
<dbReference type="PANTHER" id="PTHR28608:SF1">
    <property type="entry name" value="INTEGRATOR COMPLEX SUBUNIT 2"/>
    <property type="match status" value="1"/>
</dbReference>
<proteinExistence type="predicted"/>
<evidence type="ECO:0000256" key="5">
    <source>
        <dbReference type="ARBA" id="ARBA00034078"/>
    </source>
</evidence>
<evidence type="ECO:0000313" key="8">
    <source>
        <dbReference type="Proteomes" id="UP001620645"/>
    </source>
</evidence>
<comment type="cofactor">
    <cofactor evidence="5">
        <name>[2Fe-2S] cluster</name>
        <dbReference type="ChEBI" id="CHEBI:190135"/>
    </cofactor>
</comment>
<feature type="domain" description="Iron-binding zinc finger CDGSH type" evidence="6">
    <location>
        <begin position="74"/>
        <end position="111"/>
    </location>
</feature>
<dbReference type="Proteomes" id="UP001620645">
    <property type="component" value="Unassembled WGS sequence"/>
</dbReference>
<name>A0ABD2KMT4_HETSC</name>
<sequence>MRLCCRLSFCFSPSLQSSKTGWGSYRLHRKSEHFVGTEPSLVKYHDIPDKKPSQPYGLQGTNHLLPGFGKIASKLPTKTILKKDKVYAWCNCGYSHSQPLCDGTHLSVRTPAWAGKLRPSEEAARRFVNSLCSSTDCDSDEQFVDSLIAELSVPAAASEVVTFITKATNKTALKSLCGRLNLVVDRNSDVNTSANNNELSWRVILLISLLASIPTLRLSTDESRKWIAFLAKPTFVDTISLKTSLATILACPNLMPDQTSFKMDERMERSLVGFFEHIHSLIQSTEYSSLSNLMILIYVHIITENGVDLAALLSNVLGRKVPKTLHKQSLVKSLYVTRALLEKDVAEKAASISVTRDLCAHSSGYLPVHCITHLLHWQSFAKNGTQIQEWIKAQLKECRVPVHPIIGTLLENFTTSCIPNDESAYFNRPIDEPFFEEIFSGDLFDESRLCMRLIALTYLLAFTYKLDTQQPRDPSLIAPISRDQHTHRLAPPKPYSPQLWKCIPIRYLLIMADQRHNDFQHIRPVLLRYVVLSMPHLLPEQDHFDAFRSAHQKGAFASSPRRPLLISIDECSVALEEASISHNFCRLSKSFDILLGRATVEQQFCYYELILKAMSLSLDGKWPRALVDKLQLAWERFDSVIPRRLHEDSVRLWLSSANAAKISGLDQRDNSFLIAHTPLVLFRVDSRIFRSPPHLRCFCRSLSFYLAASRDMNTLQLVRSSLNSSKSEIEEKEALLRSFGGTQRLAVVQTFIELCDDEDGTEIDDIEEIRQILCSQIHQLFIADTHLPKLVHFNMYPLRLVPVIVQRVPSAHVLINSINELITGSNLERRIFAIVLITELLELYKIPSAFAALSLISDMLDAMLVSLVTDEFIVLMLNVVPSLARLVLLSPFHAEQFLTILERTRKLAFSRMAIYSSLSQARKSPERKLFEMVNRTMEDLPKLT</sequence>
<evidence type="ECO:0000256" key="2">
    <source>
        <dbReference type="ARBA" id="ARBA00022723"/>
    </source>
</evidence>
<reference evidence="7 8" key="1">
    <citation type="submission" date="2024-10" db="EMBL/GenBank/DDBJ databases">
        <authorList>
            <person name="Kim D."/>
        </authorList>
    </citation>
    <scope>NUCLEOTIDE SEQUENCE [LARGE SCALE GENOMIC DNA]</scope>
    <source>
        <strain evidence="7">Taebaek</strain>
    </source>
</reference>
<keyword evidence="3" id="KW-0408">Iron</keyword>
<keyword evidence="2" id="KW-0479">Metal-binding</keyword>
<dbReference type="InterPro" id="IPR042216">
    <property type="entry name" value="MitoNEET_CISD"/>
</dbReference>
<dbReference type="PANTHER" id="PTHR28608">
    <property type="entry name" value="INTEGRATOR COMPLEX SUBUNIT 2"/>
    <property type="match status" value="1"/>
</dbReference>
<dbReference type="Gene3D" id="3.40.5.90">
    <property type="entry name" value="CDGSH iron-sulfur domain, mitoNEET-type"/>
    <property type="match status" value="1"/>
</dbReference>
<dbReference type="GO" id="GO:0046872">
    <property type="term" value="F:metal ion binding"/>
    <property type="evidence" value="ECO:0007669"/>
    <property type="project" value="UniProtKB-KW"/>
</dbReference>
<dbReference type="SMART" id="SM00704">
    <property type="entry name" value="ZnF_CDGSH"/>
    <property type="match status" value="1"/>
</dbReference>
<evidence type="ECO:0000256" key="1">
    <source>
        <dbReference type="ARBA" id="ARBA00022714"/>
    </source>
</evidence>
<comment type="caution">
    <text evidence="7">The sequence shown here is derived from an EMBL/GenBank/DDBJ whole genome shotgun (WGS) entry which is preliminary data.</text>
</comment>
<dbReference type="AlphaFoldDB" id="A0ABD2KMT4"/>
<evidence type="ECO:0000313" key="7">
    <source>
        <dbReference type="EMBL" id="KAL3104173.1"/>
    </source>
</evidence>
<dbReference type="GO" id="GO:0051537">
    <property type="term" value="F:2 iron, 2 sulfur cluster binding"/>
    <property type="evidence" value="ECO:0007669"/>
    <property type="project" value="UniProtKB-KW"/>
</dbReference>
<dbReference type="GO" id="GO:0005737">
    <property type="term" value="C:cytoplasm"/>
    <property type="evidence" value="ECO:0007669"/>
    <property type="project" value="UniProtKB-ARBA"/>
</dbReference>
<dbReference type="InterPro" id="IPR018967">
    <property type="entry name" value="FeS-contain_CDGSH-typ"/>
</dbReference>
<dbReference type="InterPro" id="IPR029321">
    <property type="entry name" value="INTS2"/>
</dbReference>
<evidence type="ECO:0000256" key="4">
    <source>
        <dbReference type="ARBA" id="ARBA00023014"/>
    </source>
</evidence>
<dbReference type="Pfam" id="PF14750">
    <property type="entry name" value="INTS2"/>
    <property type="match status" value="1"/>
</dbReference>
<keyword evidence="1" id="KW-0001">2Fe-2S</keyword>
<protein>
    <recommendedName>
        <fullName evidence="6">Iron-binding zinc finger CDGSH type domain-containing protein</fullName>
    </recommendedName>
</protein>
<dbReference type="EMBL" id="JBICCN010000007">
    <property type="protein sequence ID" value="KAL3104173.1"/>
    <property type="molecule type" value="Genomic_DNA"/>
</dbReference>
<accession>A0ABD2KMT4</accession>
<organism evidence="7 8">
    <name type="scientific">Heterodera schachtii</name>
    <name type="common">Sugarbeet cyst nematode worm</name>
    <name type="synonym">Tylenchus schachtii</name>
    <dbReference type="NCBI Taxonomy" id="97005"/>
    <lineage>
        <taxon>Eukaryota</taxon>
        <taxon>Metazoa</taxon>
        <taxon>Ecdysozoa</taxon>
        <taxon>Nematoda</taxon>
        <taxon>Chromadorea</taxon>
        <taxon>Rhabditida</taxon>
        <taxon>Tylenchina</taxon>
        <taxon>Tylenchomorpha</taxon>
        <taxon>Tylenchoidea</taxon>
        <taxon>Heteroderidae</taxon>
        <taxon>Heteroderinae</taxon>
        <taxon>Heterodera</taxon>
    </lineage>
</organism>
<keyword evidence="8" id="KW-1185">Reference proteome</keyword>